<proteinExistence type="predicted"/>
<reference evidence="2" key="2">
    <citation type="journal article" date="2015" name="Genome Biol.">
        <title>Comparative genomics of Steinernema reveals deeply conserved gene regulatory networks.</title>
        <authorList>
            <person name="Dillman A.R."/>
            <person name="Macchietto M."/>
            <person name="Porter C.F."/>
            <person name="Rogers A."/>
            <person name="Williams B."/>
            <person name="Antoshechkin I."/>
            <person name="Lee M.M."/>
            <person name="Goodwin Z."/>
            <person name="Lu X."/>
            <person name="Lewis E.E."/>
            <person name="Goodrich-Blair H."/>
            <person name="Stock S.P."/>
            <person name="Adams B.J."/>
            <person name="Sternberg P.W."/>
            <person name="Mortazavi A."/>
        </authorList>
    </citation>
    <scope>NUCLEOTIDE SEQUENCE [LARGE SCALE GENOMIC DNA]</scope>
    <source>
        <strain evidence="2">ALL</strain>
    </source>
</reference>
<dbReference type="GO" id="GO:0005737">
    <property type="term" value="C:cytoplasm"/>
    <property type="evidence" value="ECO:0007669"/>
    <property type="project" value="TreeGrafter"/>
</dbReference>
<evidence type="ECO:0008006" key="3">
    <source>
        <dbReference type="Google" id="ProtNLM"/>
    </source>
</evidence>
<evidence type="ECO:0000256" key="1">
    <source>
        <dbReference type="ARBA" id="ARBA00022793"/>
    </source>
</evidence>
<sequence>MTKTVRSELQRQHKIQIIGDSNLGSVCFKVKFKDSEDSNRLTLLLCDRISEIRKVHASEIRVKKENIIRVAVGAQRTTEEDVREMCRRIKVALNGFMAEYH</sequence>
<dbReference type="PANTHER" id="PTHR11999:SF70">
    <property type="entry name" value="MIP05841P"/>
    <property type="match status" value="1"/>
</dbReference>
<dbReference type="Gene3D" id="3.90.1150.10">
    <property type="entry name" value="Aspartate Aminotransferase, domain 1"/>
    <property type="match status" value="1"/>
</dbReference>
<comment type="caution">
    <text evidence="2">The sequence shown here is derived from an EMBL/GenBank/DDBJ whole genome shotgun (WGS) entry which is preliminary data.</text>
</comment>
<dbReference type="InterPro" id="IPR010977">
    <property type="entry name" value="Aromatic_deC"/>
</dbReference>
<accession>A0A4U5P6R9</accession>
<keyword evidence="1" id="KW-0456">Lyase</keyword>
<dbReference type="SUPFAM" id="SSF53383">
    <property type="entry name" value="PLP-dependent transferases"/>
    <property type="match status" value="1"/>
</dbReference>
<dbReference type="InterPro" id="IPR015424">
    <property type="entry name" value="PyrdxlP-dep_Trfase"/>
</dbReference>
<dbReference type="PANTHER" id="PTHR11999">
    <property type="entry name" value="GROUP II PYRIDOXAL-5-PHOSPHATE DECARBOXYLASE"/>
    <property type="match status" value="1"/>
</dbReference>
<dbReference type="AlphaFoldDB" id="A0A4U5P6R9"/>
<keyword evidence="1" id="KW-0210">Decarboxylase</keyword>
<name>A0A4U5P6R9_STECR</name>
<gene>
    <name evidence="2" type="ORF">L596_006778</name>
</gene>
<dbReference type="GO" id="GO:0016831">
    <property type="term" value="F:carboxy-lyase activity"/>
    <property type="evidence" value="ECO:0007669"/>
    <property type="project" value="UniProtKB-KW"/>
</dbReference>
<evidence type="ECO:0000313" key="2">
    <source>
        <dbReference type="EMBL" id="TKR92059.1"/>
    </source>
</evidence>
<dbReference type="InterPro" id="IPR015422">
    <property type="entry name" value="PyrdxlP-dep_Trfase_small"/>
</dbReference>
<protein>
    <recommendedName>
        <fullName evidence="3">Aminotransferase class I/classII domain-containing protein</fullName>
    </recommendedName>
</protein>
<dbReference type="EMBL" id="AZBU02000002">
    <property type="protein sequence ID" value="TKR92059.1"/>
    <property type="molecule type" value="Genomic_DNA"/>
</dbReference>
<reference evidence="2" key="1">
    <citation type="submission" date="2013-11" db="EMBL/GenBank/DDBJ databases">
        <authorList>
            <person name="Sternberg P."/>
            <person name="Dillman A."/>
            <person name="Macchietto M."/>
        </authorList>
    </citation>
    <scope>NUCLEOTIDE SEQUENCE</scope>
    <source>
        <strain evidence="2">ALL</strain>
    </source>
</reference>
<reference evidence="2" key="3">
    <citation type="journal article" date="2019" name="G3 (Bethesda)">
        <title>Hybrid Assembly of the Genome of the Entomopathogenic Nematode Steinernema carpocapsae Identifies the X-Chromosome.</title>
        <authorList>
            <person name="Serra L."/>
            <person name="Macchietto M."/>
            <person name="Macias-Munoz A."/>
            <person name="McGill C.J."/>
            <person name="Rodriguez I.M."/>
            <person name="Rodriguez B."/>
            <person name="Murad R."/>
            <person name="Mortazavi A."/>
        </authorList>
    </citation>
    <scope>NUCLEOTIDE SEQUENCE</scope>
    <source>
        <strain evidence="2">ALL</strain>
    </source>
</reference>
<organism evidence="2">
    <name type="scientific">Steinernema carpocapsae</name>
    <name type="common">Entomopathogenic nematode</name>
    <dbReference type="NCBI Taxonomy" id="34508"/>
    <lineage>
        <taxon>Eukaryota</taxon>
        <taxon>Metazoa</taxon>
        <taxon>Ecdysozoa</taxon>
        <taxon>Nematoda</taxon>
        <taxon>Chromadorea</taxon>
        <taxon>Rhabditida</taxon>
        <taxon>Tylenchina</taxon>
        <taxon>Panagrolaimomorpha</taxon>
        <taxon>Strongyloidoidea</taxon>
        <taxon>Steinernematidae</taxon>
        <taxon>Steinernema</taxon>
    </lineage>
</organism>